<accession>A0A0P7ZJ43</accession>
<name>A0A0P7ZJ43_9EURY</name>
<proteinExistence type="predicted"/>
<dbReference type="AlphaFoldDB" id="A0A0P7ZJ43"/>
<comment type="caution">
    <text evidence="1">The sequence shown here is derived from an EMBL/GenBank/DDBJ whole genome shotgun (WGS) entry which is preliminary data.</text>
</comment>
<reference evidence="1 2" key="1">
    <citation type="submission" date="2015-09" db="EMBL/GenBank/DDBJ databases">
        <title>A metagenomics-based metabolic model of nitrate-dependent anaerobic oxidation of methane by Methanoperedens-like archaea.</title>
        <authorList>
            <person name="Arshad A."/>
            <person name="Speth D.R."/>
            <person name="De Graaf R.M."/>
            <person name="Op Den Camp H.J."/>
            <person name="Jetten M.S."/>
            <person name="Welte C.U."/>
        </authorList>
    </citation>
    <scope>NUCLEOTIDE SEQUENCE [LARGE SCALE GENOMIC DNA]</scope>
</reference>
<sequence>MILMTIELKSRFREYLTQNAKEIELDTEKMAQDLENIVLEYLSNNCPEGGCLI</sequence>
<evidence type="ECO:0000313" key="2">
    <source>
        <dbReference type="Proteomes" id="UP000050360"/>
    </source>
</evidence>
<gene>
    <name evidence="1" type="ORF">MPEBLZ_01674</name>
</gene>
<dbReference type="EMBL" id="LKCM01000128">
    <property type="protein sequence ID" value="KPQ43800.1"/>
    <property type="molecule type" value="Genomic_DNA"/>
</dbReference>
<protein>
    <submittedName>
        <fullName evidence="1">Uncharacterized protein</fullName>
    </submittedName>
</protein>
<evidence type="ECO:0000313" key="1">
    <source>
        <dbReference type="EMBL" id="KPQ43800.1"/>
    </source>
</evidence>
<organism evidence="1 2">
    <name type="scientific">Candidatus Methanoperedens nitratireducens</name>
    <dbReference type="NCBI Taxonomy" id="1392998"/>
    <lineage>
        <taxon>Archaea</taxon>
        <taxon>Methanobacteriati</taxon>
        <taxon>Methanobacteriota</taxon>
        <taxon>Stenosarchaea group</taxon>
        <taxon>Methanomicrobia</taxon>
        <taxon>Methanosarcinales</taxon>
        <taxon>ANME-2 cluster</taxon>
        <taxon>Candidatus Methanoperedentaceae</taxon>
        <taxon>Candidatus Methanoperedens</taxon>
    </lineage>
</organism>
<dbReference type="Proteomes" id="UP000050360">
    <property type="component" value="Unassembled WGS sequence"/>
</dbReference>